<dbReference type="GO" id="GO:0005634">
    <property type="term" value="C:nucleus"/>
    <property type="evidence" value="ECO:0007669"/>
    <property type="project" value="UniProtKB-SubCell"/>
</dbReference>
<keyword evidence="10" id="KW-0479">Metal-binding</keyword>
<dbReference type="GO" id="GO:0005737">
    <property type="term" value="C:cytoplasm"/>
    <property type="evidence" value="ECO:0007669"/>
    <property type="project" value="UniProtKB-SubCell"/>
</dbReference>
<evidence type="ECO:0000259" key="25">
    <source>
        <dbReference type="Pfam" id="PF03372"/>
    </source>
</evidence>
<evidence type="ECO:0000256" key="5">
    <source>
        <dbReference type="ARBA" id="ARBA00010774"/>
    </source>
</evidence>
<feature type="compositionally biased region" description="Polar residues" evidence="24">
    <location>
        <begin position="28"/>
        <end position="68"/>
    </location>
</feature>
<evidence type="ECO:0000256" key="17">
    <source>
        <dbReference type="ARBA" id="ARBA00023163"/>
    </source>
</evidence>
<feature type="region of interest" description="Disordered" evidence="24">
    <location>
        <begin position="1"/>
        <end position="164"/>
    </location>
</feature>
<organism evidence="26 27">
    <name type="scientific">Exophiala sideris</name>
    <dbReference type="NCBI Taxonomy" id="1016849"/>
    <lineage>
        <taxon>Eukaryota</taxon>
        <taxon>Fungi</taxon>
        <taxon>Dikarya</taxon>
        <taxon>Ascomycota</taxon>
        <taxon>Pezizomycotina</taxon>
        <taxon>Eurotiomycetes</taxon>
        <taxon>Chaetothyriomycetidae</taxon>
        <taxon>Chaetothyriales</taxon>
        <taxon>Herpotrichiellaceae</taxon>
        <taxon>Exophiala</taxon>
    </lineage>
</organism>
<dbReference type="InterPro" id="IPR050410">
    <property type="entry name" value="CCR4/nocturin_mRNA_transcr"/>
</dbReference>
<evidence type="ECO:0000256" key="16">
    <source>
        <dbReference type="ARBA" id="ARBA00023015"/>
    </source>
</evidence>
<evidence type="ECO:0000256" key="20">
    <source>
        <dbReference type="ARBA" id="ARBA00030493"/>
    </source>
</evidence>
<evidence type="ECO:0000256" key="11">
    <source>
        <dbReference type="ARBA" id="ARBA00022737"/>
    </source>
</evidence>
<evidence type="ECO:0000256" key="1">
    <source>
        <dbReference type="ARBA" id="ARBA00001663"/>
    </source>
</evidence>
<accession>A0A0D1ZE47</accession>
<gene>
    <name evidence="26" type="ORF">PV11_00784</name>
</gene>
<evidence type="ECO:0000256" key="15">
    <source>
        <dbReference type="ARBA" id="ARBA00022884"/>
    </source>
</evidence>
<dbReference type="GO" id="GO:0004535">
    <property type="term" value="F:poly(A)-specific ribonuclease activity"/>
    <property type="evidence" value="ECO:0007669"/>
    <property type="project" value="UniProtKB-EC"/>
</dbReference>
<evidence type="ECO:0000256" key="4">
    <source>
        <dbReference type="ARBA" id="ARBA00004496"/>
    </source>
</evidence>
<evidence type="ECO:0000256" key="14">
    <source>
        <dbReference type="ARBA" id="ARBA00022842"/>
    </source>
</evidence>
<dbReference type="GO" id="GO:0003723">
    <property type="term" value="F:RNA binding"/>
    <property type="evidence" value="ECO:0007669"/>
    <property type="project" value="UniProtKB-KW"/>
</dbReference>
<keyword evidence="16" id="KW-0805">Transcription regulation</keyword>
<keyword evidence="8" id="KW-0433">Leucine-rich repeat</keyword>
<comment type="similarity">
    <text evidence="5">Belongs to the CCR4/nocturin family.</text>
</comment>
<dbReference type="SUPFAM" id="SSF52058">
    <property type="entry name" value="L domain-like"/>
    <property type="match status" value="1"/>
</dbReference>
<dbReference type="GO" id="GO:0046872">
    <property type="term" value="F:metal ion binding"/>
    <property type="evidence" value="ECO:0007669"/>
    <property type="project" value="UniProtKB-KW"/>
</dbReference>
<evidence type="ECO:0000256" key="24">
    <source>
        <dbReference type="SAM" id="MobiDB-lite"/>
    </source>
</evidence>
<evidence type="ECO:0000256" key="2">
    <source>
        <dbReference type="ARBA" id="ARBA00001946"/>
    </source>
</evidence>
<evidence type="ECO:0000313" key="27">
    <source>
        <dbReference type="Proteomes" id="UP000053599"/>
    </source>
</evidence>
<evidence type="ECO:0000256" key="13">
    <source>
        <dbReference type="ARBA" id="ARBA00022839"/>
    </source>
</evidence>
<keyword evidence="7" id="KW-0963">Cytoplasm</keyword>
<dbReference type="InterPro" id="IPR001611">
    <property type="entry name" value="Leu-rich_rpt"/>
</dbReference>
<dbReference type="PANTHER" id="PTHR12121:SF100">
    <property type="entry name" value="POLY(A)-SPECIFIC RIBONUCLEASE"/>
    <property type="match status" value="1"/>
</dbReference>
<dbReference type="SMART" id="SM00369">
    <property type="entry name" value="LRR_TYP"/>
    <property type="match status" value="3"/>
</dbReference>
<dbReference type="Proteomes" id="UP000053599">
    <property type="component" value="Unassembled WGS sequence"/>
</dbReference>
<dbReference type="PANTHER" id="PTHR12121">
    <property type="entry name" value="CARBON CATABOLITE REPRESSOR PROTEIN 4"/>
    <property type="match status" value="1"/>
</dbReference>
<evidence type="ECO:0000256" key="22">
    <source>
        <dbReference type="ARBA" id="ARBA00033317"/>
    </source>
</evidence>
<protein>
    <recommendedName>
        <fullName evidence="19">CCR4-Not complex 3'-5'-exoribonuclease subunit Ccr4</fullName>
        <ecNumber evidence="6">3.1.13.4</ecNumber>
    </recommendedName>
    <alternativeName>
        <fullName evidence="20">Carbon catabolite repressor protein 4</fullName>
    </alternativeName>
    <alternativeName>
        <fullName evidence="21">Cytoplasmic deadenylase</fullName>
    </alternativeName>
    <alternativeName>
        <fullName evidence="22">Glucose-repressible alcohol dehydrogenase transcriptional effector</fullName>
    </alternativeName>
</protein>
<keyword evidence="12" id="KW-0378">Hydrolase</keyword>
<dbReference type="Pfam" id="PF03372">
    <property type="entry name" value="Exo_endo_phos"/>
    <property type="match status" value="1"/>
</dbReference>
<dbReference type="HOGENOM" id="CLU_016428_4_0_1"/>
<dbReference type="PROSITE" id="PS51450">
    <property type="entry name" value="LRR"/>
    <property type="match status" value="1"/>
</dbReference>
<evidence type="ECO:0000256" key="18">
    <source>
        <dbReference type="ARBA" id="ARBA00023242"/>
    </source>
</evidence>
<evidence type="ECO:0000256" key="12">
    <source>
        <dbReference type="ARBA" id="ARBA00022801"/>
    </source>
</evidence>
<evidence type="ECO:0000256" key="7">
    <source>
        <dbReference type="ARBA" id="ARBA00022490"/>
    </source>
</evidence>
<keyword evidence="11" id="KW-0677">Repeat</keyword>
<evidence type="ECO:0000256" key="9">
    <source>
        <dbReference type="ARBA" id="ARBA00022722"/>
    </source>
</evidence>
<keyword evidence="13" id="KW-0269">Exonuclease</keyword>
<comment type="function">
    <text evidence="23">Acts as a catalytic component of the CCR4-NOT core complex, which in the nucleus seems to be a general transcription factor, and in the cytoplasm the major mRNA deadenylase involved in mRNA turnover. Ccr4 has 3'-5' RNase activity with a strong preference for polyadenylated substrates and also low exonuclease activity towards single-stranded DNA.</text>
</comment>
<keyword evidence="14" id="KW-0460">Magnesium</keyword>
<proteinExistence type="inferred from homology"/>
<evidence type="ECO:0000313" key="26">
    <source>
        <dbReference type="EMBL" id="KIV85048.1"/>
    </source>
</evidence>
<keyword evidence="9" id="KW-0540">Nuclease</keyword>
<name>A0A0D1ZE47_9EURO</name>
<dbReference type="EC" id="3.1.13.4" evidence="6"/>
<comment type="subcellular location">
    <subcellularLocation>
        <location evidence="4">Cytoplasm</location>
    </subcellularLocation>
    <subcellularLocation>
        <location evidence="3">Nucleus</location>
    </subcellularLocation>
</comment>
<dbReference type="EMBL" id="KN846951">
    <property type="protein sequence ID" value="KIV85048.1"/>
    <property type="molecule type" value="Genomic_DNA"/>
</dbReference>
<dbReference type="InterPro" id="IPR036691">
    <property type="entry name" value="Endo/exonu/phosph_ase_sf"/>
</dbReference>
<dbReference type="InterPro" id="IPR003591">
    <property type="entry name" value="Leu-rich_rpt_typical-subtyp"/>
</dbReference>
<dbReference type="Gene3D" id="3.80.10.10">
    <property type="entry name" value="Ribonuclease Inhibitor"/>
    <property type="match status" value="1"/>
</dbReference>
<dbReference type="AlphaFoldDB" id="A0A0D1ZE47"/>
<evidence type="ECO:0000256" key="10">
    <source>
        <dbReference type="ARBA" id="ARBA00022723"/>
    </source>
</evidence>
<keyword evidence="17" id="KW-0804">Transcription</keyword>
<dbReference type="Gene3D" id="3.60.10.10">
    <property type="entry name" value="Endonuclease/exonuclease/phosphatase"/>
    <property type="match status" value="1"/>
</dbReference>
<comment type="cofactor">
    <cofactor evidence="2">
        <name>Mg(2+)</name>
        <dbReference type="ChEBI" id="CHEBI:18420"/>
    </cofactor>
</comment>
<evidence type="ECO:0000256" key="8">
    <source>
        <dbReference type="ARBA" id="ARBA00022614"/>
    </source>
</evidence>
<evidence type="ECO:0000256" key="23">
    <source>
        <dbReference type="ARBA" id="ARBA00045495"/>
    </source>
</evidence>
<dbReference type="Pfam" id="PF13855">
    <property type="entry name" value="LRR_8"/>
    <property type="match status" value="1"/>
</dbReference>
<evidence type="ECO:0000256" key="3">
    <source>
        <dbReference type="ARBA" id="ARBA00004123"/>
    </source>
</evidence>
<dbReference type="STRING" id="1016849.A0A0D1ZE47"/>
<comment type="catalytic activity">
    <reaction evidence="1">
        <text>Exonucleolytic cleavage of poly(A) to 5'-AMP.</text>
        <dbReference type="EC" id="3.1.13.4"/>
    </reaction>
</comment>
<keyword evidence="15" id="KW-0694">RNA-binding</keyword>
<dbReference type="SUPFAM" id="SSF56219">
    <property type="entry name" value="DNase I-like"/>
    <property type="match status" value="1"/>
</dbReference>
<feature type="compositionally biased region" description="Basic residues" evidence="24">
    <location>
        <begin position="96"/>
        <end position="113"/>
    </location>
</feature>
<reference evidence="26 27" key="1">
    <citation type="submission" date="2015-01" db="EMBL/GenBank/DDBJ databases">
        <title>The Genome Sequence of Exophiala sideris CBS121828.</title>
        <authorList>
            <consortium name="The Broad Institute Genomics Platform"/>
            <person name="Cuomo C."/>
            <person name="de Hoog S."/>
            <person name="Gorbushina A."/>
            <person name="Stielow B."/>
            <person name="Teixiera M."/>
            <person name="Abouelleil A."/>
            <person name="Chapman S.B."/>
            <person name="Priest M."/>
            <person name="Young S.K."/>
            <person name="Wortman J."/>
            <person name="Nusbaum C."/>
            <person name="Birren B."/>
        </authorList>
    </citation>
    <scope>NUCLEOTIDE SEQUENCE [LARGE SCALE GENOMIC DNA]</scope>
    <source>
        <strain evidence="26 27">CBS 121828</strain>
    </source>
</reference>
<sequence length="747" mass="84230">MADGAFRFHQPGAGQFYPAQHTTHRNQNRASSPSGRRPFSNDTPSPSRSPVNPSIAHNFNMYSQNGYQGQHGMMNGAQSHQRHGNVHIPKYQPPYHTHHNVNQHHGQHQHGGHLGHQQNLSQGGYQSSTPHLPPYAHEHLQNGNGNGTPHDDADEPDNEHWREQKQYWEESKDLNGPNQRARTVAHHSKGVNYVPLGAAAEDMSTDLTRNTTAAGTGATRQTWDELDLGGQGLCALSPVLFHPSYHFLKRLDLVYNQLETLPPEIGRLKNLEHLDVSFNQLTELPEEIGMLTNLKQLLLFNNHIQTLCYELGYLYKLEVLGVYGNPLEQGQRDKITEGGTRKLIEHLRESMPEPPPPREREWHQLEEVSDDDPAQDTIKALNYNILCDRYATQQQYGYVPERVLTWGYRKTLILEEIREINADIVCLQELDRTSYDEFFRGELSISGYKGYFAQKGRAETLGELAKYVDGCGTFWKDKKYMVLDTQHLVLGRKAVERPGAKASADMLNRVWQRDDIATVVFLENRVTGSRTIVVNAHIYWDPAYKDVKLIQAAVLMEELSKLADRYAKFPPATNKQAFRFSDAEDDPLPDPGPSLSYTSGPQIPMIICGDFNSGSGSAVYDLFTKKGIIAEHADLDGRDYGAFSRAGMSHQFTLKSSYGAIDKEMPFTNYTPSFVDVLDYIWYSSTTLRVAGLLGAIDPEYLKRVPGFPNFHFPSDHIAICAQFKVEKQRTAQKAVEADFGPSSGRK</sequence>
<dbReference type="OrthoDB" id="428734at2759"/>
<evidence type="ECO:0000256" key="21">
    <source>
        <dbReference type="ARBA" id="ARBA00031469"/>
    </source>
</evidence>
<dbReference type="InterPro" id="IPR032675">
    <property type="entry name" value="LRR_dom_sf"/>
</dbReference>
<keyword evidence="18" id="KW-0539">Nucleus</keyword>
<feature type="domain" description="Endonuclease/exonuclease/phosphatase" evidence="25">
    <location>
        <begin position="382"/>
        <end position="717"/>
    </location>
</feature>
<evidence type="ECO:0000256" key="19">
    <source>
        <dbReference type="ARBA" id="ARBA00023475"/>
    </source>
</evidence>
<evidence type="ECO:0000256" key="6">
    <source>
        <dbReference type="ARBA" id="ARBA00012161"/>
    </source>
</evidence>
<dbReference type="InterPro" id="IPR005135">
    <property type="entry name" value="Endo/exonuclease/phosphatase"/>
</dbReference>
<feature type="compositionally biased region" description="Low complexity" evidence="24">
    <location>
        <begin position="115"/>
        <end position="124"/>
    </location>
</feature>